<dbReference type="PANTHER" id="PTHR21340:SF0">
    <property type="entry name" value="BIS(5'-NUCLEOSYL)-TETRAPHOSPHATASE [ASYMMETRICAL]"/>
    <property type="match status" value="1"/>
</dbReference>
<sequence>MSIIIESFDFNRLEKLNDHLLKNSNKFHQIIKCNGEIKEISKKLDDYNEDSPISSVIIHLSVKQLIKNEQLVSNYRKFIEEIRVKRNMKATFIIVLMDYEKEREDKHFSVISSQFFQAKASMVTMSIESIVNALSVISMSMGNSGIFSCPICKEYGIASTLSQDELREHIYMFHSTLSLDEIMEDIPLCPFCDKPMSQGSRIGTHIHENHGPKGEKTEKELSLSTIYPFCLVVVRRKRDNTFLLVNEAAGRGYWLPGGRLNVNESMQTCAKRETKEETGIDIELKGILRVEYSPMMNYSRMRVIFYAEPVDENQLPKSIPDYESVGACYVTVDELKRLNLRGKEPVLWFNYVSNGKPIHPLSLLSLENAMLP</sequence>
<dbReference type="SUPFAM" id="SSF55811">
    <property type="entry name" value="Nudix"/>
    <property type="match status" value="1"/>
</dbReference>
<comment type="caution">
    <text evidence="3">The sequence shown here is derived from an EMBL/GenBank/DDBJ whole genome shotgun (WGS) entry which is preliminary data.</text>
</comment>
<evidence type="ECO:0000313" key="3">
    <source>
        <dbReference type="EMBL" id="KYQ88764.1"/>
    </source>
</evidence>
<dbReference type="Gene3D" id="3.90.79.10">
    <property type="entry name" value="Nucleoside Triphosphate Pyrophosphohydrolase"/>
    <property type="match status" value="1"/>
</dbReference>
<dbReference type="PROSITE" id="PS00893">
    <property type="entry name" value="NUDIX_BOX"/>
    <property type="match status" value="1"/>
</dbReference>
<dbReference type="PANTHER" id="PTHR21340">
    <property type="entry name" value="DIADENOSINE 5,5-P1,P4-TETRAPHOSPHATE PYROPHOSPHOHYDROLASE MUTT"/>
    <property type="match status" value="1"/>
</dbReference>
<dbReference type="GO" id="GO:0006167">
    <property type="term" value="P:AMP biosynthetic process"/>
    <property type="evidence" value="ECO:0007669"/>
    <property type="project" value="TreeGrafter"/>
</dbReference>
<dbReference type="Proteomes" id="UP000076078">
    <property type="component" value="Unassembled WGS sequence"/>
</dbReference>
<dbReference type="EMBL" id="LODT01000048">
    <property type="protein sequence ID" value="KYQ88764.1"/>
    <property type="molecule type" value="Genomic_DNA"/>
</dbReference>
<proteinExistence type="predicted"/>
<dbReference type="CDD" id="cd02883">
    <property type="entry name" value="NUDIX_Hydrolase"/>
    <property type="match status" value="1"/>
</dbReference>
<dbReference type="GO" id="GO:0006754">
    <property type="term" value="P:ATP biosynthetic process"/>
    <property type="evidence" value="ECO:0007669"/>
    <property type="project" value="TreeGrafter"/>
</dbReference>
<evidence type="ECO:0000259" key="2">
    <source>
        <dbReference type="PROSITE" id="PS51462"/>
    </source>
</evidence>
<evidence type="ECO:0000313" key="4">
    <source>
        <dbReference type="Proteomes" id="UP000076078"/>
    </source>
</evidence>
<feature type="domain" description="Nudix hydrolase" evidence="2">
    <location>
        <begin position="225"/>
        <end position="352"/>
    </location>
</feature>
<dbReference type="InterPro" id="IPR000086">
    <property type="entry name" value="NUDIX_hydrolase_dom"/>
</dbReference>
<dbReference type="OrthoDB" id="18001at2759"/>
<dbReference type="InParanoid" id="A0A151Z4N8"/>
<gene>
    <name evidence="3" type="ORF">DLAC_10797</name>
</gene>
<dbReference type="PROSITE" id="PS51462">
    <property type="entry name" value="NUDIX"/>
    <property type="match status" value="1"/>
</dbReference>
<keyword evidence="1" id="KW-0378">Hydrolase</keyword>
<dbReference type="InterPro" id="IPR051325">
    <property type="entry name" value="Nudix_hydrolase_domain"/>
</dbReference>
<dbReference type="OMA" id="QQCAIRE"/>
<dbReference type="InterPro" id="IPR020084">
    <property type="entry name" value="NUDIX_hydrolase_CS"/>
</dbReference>
<dbReference type="InterPro" id="IPR015797">
    <property type="entry name" value="NUDIX_hydrolase-like_dom_sf"/>
</dbReference>
<organism evidence="3 4">
    <name type="scientific">Tieghemostelium lacteum</name>
    <name type="common">Slime mold</name>
    <name type="synonym">Dictyostelium lacteum</name>
    <dbReference type="NCBI Taxonomy" id="361077"/>
    <lineage>
        <taxon>Eukaryota</taxon>
        <taxon>Amoebozoa</taxon>
        <taxon>Evosea</taxon>
        <taxon>Eumycetozoa</taxon>
        <taxon>Dictyostelia</taxon>
        <taxon>Dictyosteliales</taxon>
        <taxon>Raperosteliaceae</taxon>
        <taxon>Tieghemostelium</taxon>
    </lineage>
</organism>
<protein>
    <recommendedName>
        <fullName evidence="2">Nudix hydrolase domain-containing protein</fullName>
    </recommendedName>
</protein>
<dbReference type="GO" id="GO:0004081">
    <property type="term" value="F:bis(5'-nucleosyl)-tetraphosphatase (asymmetrical) activity"/>
    <property type="evidence" value="ECO:0007669"/>
    <property type="project" value="TreeGrafter"/>
</dbReference>
<evidence type="ECO:0000256" key="1">
    <source>
        <dbReference type="ARBA" id="ARBA00022801"/>
    </source>
</evidence>
<dbReference type="Pfam" id="PF00293">
    <property type="entry name" value="NUDIX"/>
    <property type="match status" value="1"/>
</dbReference>
<name>A0A151Z4N8_TIELA</name>
<accession>A0A151Z4N8</accession>
<dbReference type="AlphaFoldDB" id="A0A151Z4N8"/>
<keyword evidence="4" id="KW-1185">Reference proteome</keyword>
<reference evidence="3 4" key="1">
    <citation type="submission" date="2015-12" db="EMBL/GenBank/DDBJ databases">
        <title>Dictyostelia acquired genes for synthesis and detection of signals that induce cell-type specialization by lateral gene transfer from prokaryotes.</title>
        <authorList>
            <person name="Gloeckner G."/>
            <person name="Schaap P."/>
        </authorList>
    </citation>
    <scope>NUCLEOTIDE SEQUENCE [LARGE SCALE GENOMIC DNA]</scope>
    <source>
        <strain evidence="3 4">TK</strain>
    </source>
</reference>